<dbReference type="PANTHER" id="PTHR20883:SF52">
    <property type="entry name" value="ALPHA-KETOGLUTARATE-DEPENDENT HYPOPHOSPHITE DIOXYGENASE-LIKE GENE A2 [PROVISIONAL]-RELATED"/>
    <property type="match status" value="1"/>
</dbReference>
<name>A0A2H0LR36_9BACT</name>
<comment type="caution">
    <text evidence="1">The sequence shown here is derived from an EMBL/GenBank/DDBJ whole genome shotgun (WGS) entry which is preliminary data.</text>
</comment>
<reference evidence="1 2" key="1">
    <citation type="submission" date="2017-09" db="EMBL/GenBank/DDBJ databases">
        <title>Depth-based differentiation of microbial function through sediment-hosted aquifers and enrichment of novel symbionts in the deep terrestrial subsurface.</title>
        <authorList>
            <person name="Probst A.J."/>
            <person name="Ladd B."/>
            <person name="Jarett J.K."/>
            <person name="Geller-Mcgrath D.E."/>
            <person name="Sieber C.M."/>
            <person name="Emerson J.B."/>
            <person name="Anantharaman K."/>
            <person name="Thomas B.C."/>
            <person name="Malmstrom R."/>
            <person name="Stieglmeier M."/>
            <person name="Klingl A."/>
            <person name="Woyke T."/>
            <person name="Ryan C.M."/>
            <person name="Banfield J.F."/>
        </authorList>
    </citation>
    <scope>NUCLEOTIDE SEQUENCE [LARGE SCALE GENOMIC DNA]</scope>
    <source>
        <strain evidence="1">CG11_big_fil_rev_8_21_14_0_20_45_26</strain>
    </source>
</reference>
<dbReference type="SUPFAM" id="SSF51197">
    <property type="entry name" value="Clavaminate synthase-like"/>
    <property type="match status" value="1"/>
</dbReference>
<dbReference type="AlphaFoldDB" id="A0A2H0LR36"/>
<protein>
    <recommendedName>
        <fullName evidence="3">Phytanoyl-CoA dioxygenase</fullName>
    </recommendedName>
</protein>
<evidence type="ECO:0000313" key="1">
    <source>
        <dbReference type="EMBL" id="PIQ86826.1"/>
    </source>
</evidence>
<evidence type="ECO:0008006" key="3">
    <source>
        <dbReference type="Google" id="ProtNLM"/>
    </source>
</evidence>
<accession>A0A2H0LR36</accession>
<dbReference type="EMBL" id="PCVY01000028">
    <property type="protein sequence ID" value="PIQ86826.1"/>
    <property type="molecule type" value="Genomic_DNA"/>
</dbReference>
<dbReference type="Gene3D" id="2.60.120.620">
    <property type="entry name" value="q2cbj1_9rhob like domain"/>
    <property type="match status" value="1"/>
</dbReference>
<dbReference type="Proteomes" id="UP000230859">
    <property type="component" value="Unassembled WGS sequence"/>
</dbReference>
<dbReference type="InterPro" id="IPR008775">
    <property type="entry name" value="Phytyl_CoA_dOase-like"/>
</dbReference>
<dbReference type="PANTHER" id="PTHR20883">
    <property type="entry name" value="PHYTANOYL-COA DIOXYGENASE DOMAIN CONTAINING 1"/>
    <property type="match status" value="1"/>
</dbReference>
<dbReference type="Pfam" id="PF05721">
    <property type="entry name" value="PhyH"/>
    <property type="match status" value="1"/>
</dbReference>
<proteinExistence type="predicted"/>
<sequence>MRGGESRSMIEGQSRQRLLTTQEVTNYHRDGFLVADQALSCHECRHYLSQADTLKCEGGEEYAPIMNPHRLNTAFFSLLKHPFIVSAMGSLLRSQKICALQSMLYFKKPGALGRDVHQDNFYVQAAQFVFGGAWVALDDADQENGCLYAYVGSHQEPILEVKEEAYRTPHPAEANFVNDRGRPCVIPKGYRKVYLPAKAGSVVFMDGNLVHGSELNQSQNRFRRAFIGHYIKEGSSFRSGLHAQREAINVY</sequence>
<organism evidence="1 2">
    <name type="scientific">Candidatus Abzuiibacterium crystallinum</name>
    <dbReference type="NCBI Taxonomy" id="1974748"/>
    <lineage>
        <taxon>Bacteria</taxon>
        <taxon>Pseudomonadati</taxon>
        <taxon>Candidatus Omnitrophota</taxon>
        <taxon>Candidatus Abzuiibacterium</taxon>
    </lineage>
</organism>
<evidence type="ECO:0000313" key="2">
    <source>
        <dbReference type="Proteomes" id="UP000230859"/>
    </source>
</evidence>
<gene>
    <name evidence="1" type="ORF">COV74_03065</name>
</gene>
<dbReference type="GO" id="GO:0016706">
    <property type="term" value="F:2-oxoglutarate-dependent dioxygenase activity"/>
    <property type="evidence" value="ECO:0007669"/>
    <property type="project" value="UniProtKB-ARBA"/>
</dbReference>
<dbReference type="GO" id="GO:0005506">
    <property type="term" value="F:iron ion binding"/>
    <property type="evidence" value="ECO:0007669"/>
    <property type="project" value="UniProtKB-ARBA"/>
</dbReference>